<keyword evidence="2" id="KW-0812">Transmembrane</keyword>
<protein>
    <submittedName>
        <fullName evidence="3">Uncharacterized protein</fullName>
    </submittedName>
</protein>
<evidence type="ECO:0000256" key="1">
    <source>
        <dbReference type="SAM" id="MobiDB-lite"/>
    </source>
</evidence>
<name>A0ABP5DMR5_9PSEU</name>
<evidence type="ECO:0000313" key="3">
    <source>
        <dbReference type="EMBL" id="GAA1983098.1"/>
    </source>
</evidence>
<feature type="transmembrane region" description="Helical" evidence="2">
    <location>
        <begin position="68"/>
        <end position="87"/>
    </location>
</feature>
<evidence type="ECO:0000313" key="4">
    <source>
        <dbReference type="Proteomes" id="UP001501116"/>
    </source>
</evidence>
<dbReference type="Proteomes" id="UP001501116">
    <property type="component" value="Unassembled WGS sequence"/>
</dbReference>
<gene>
    <name evidence="3" type="ORF">GCM10009754_70210</name>
</gene>
<dbReference type="RefSeq" id="WP_344428984.1">
    <property type="nucleotide sequence ID" value="NZ_BAAANN010000038.1"/>
</dbReference>
<proteinExistence type="predicted"/>
<feature type="compositionally biased region" description="Polar residues" evidence="1">
    <location>
        <begin position="7"/>
        <end position="24"/>
    </location>
</feature>
<organism evidence="3 4">
    <name type="scientific">Amycolatopsis minnesotensis</name>
    <dbReference type="NCBI Taxonomy" id="337894"/>
    <lineage>
        <taxon>Bacteria</taxon>
        <taxon>Bacillati</taxon>
        <taxon>Actinomycetota</taxon>
        <taxon>Actinomycetes</taxon>
        <taxon>Pseudonocardiales</taxon>
        <taxon>Pseudonocardiaceae</taxon>
        <taxon>Amycolatopsis</taxon>
    </lineage>
</organism>
<feature type="transmembrane region" description="Helical" evidence="2">
    <location>
        <begin position="40"/>
        <end position="62"/>
    </location>
</feature>
<dbReference type="EMBL" id="BAAANN010000038">
    <property type="protein sequence ID" value="GAA1983098.1"/>
    <property type="molecule type" value="Genomic_DNA"/>
</dbReference>
<accession>A0ABP5DMR5</accession>
<keyword evidence="2" id="KW-1133">Transmembrane helix</keyword>
<evidence type="ECO:0000256" key="2">
    <source>
        <dbReference type="SAM" id="Phobius"/>
    </source>
</evidence>
<keyword evidence="4" id="KW-1185">Reference proteome</keyword>
<reference evidence="4" key="1">
    <citation type="journal article" date="2019" name="Int. J. Syst. Evol. Microbiol.">
        <title>The Global Catalogue of Microorganisms (GCM) 10K type strain sequencing project: providing services to taxonomists for standard genome sequencing and annotation.</title>
        <authorList>
            <consortium name="The Broad Institute Genomics Platform"/>
            <consortium name="The Broad Institute Genome Sequencing Center for Infectious Disease"/>
            <person name="Wu L."/>
            <person name="Ma J."/>
        </authorList>
    </citation>
    <scope>NUCLEOTIDE SEQUENCE [LARGE SCALE GENOMIC DNA]</scope>
    <source>
        <strain evidence="4">JCM 14545</strain>
    </source>
</reference>
<keyword evidence="2" id="KW-0472">Membrane</keyword>
<comment type="caution">
    <text evidence="3">The sequence shown here is derived from an EMBL/GenBank/DDBJ whole genome shotgun (WGS) entry which is preliminary data.</text>
</comment>
<sequence length="104" mass="10805">MGRVQPKTASSTGHASPARGTQRTTGRHPRPDADTLRQRSLLTVVLLTVLLTGAAATAALAVHGTAAMGLPLAGALTITMTCVIVSAHRARRDETRQTASPRLS</sequence>
<feature type="region of interest" description="Disordered" evidence="1">
    <location>
        <begin position="1"/>
        <end position="37"/>
    </location>
</feature>